<dbReference type="InterPro" id="IPR011009">
    <property type="entry name" value="Kinase-like_dom_sf"/>
</dbReference>
<dbReference type="EMBL" id="CAADRA010000355">
    <property type="protein sequence ID" value="VFT79880.1"/>
    <property type="molecule type" value="Genomic_DNA"/>
</dbReference>
<dbReference type="OrthoDB" id="193931at2759"/>
<dbReference type="PROSITE" id="PS00107">
    <property type="entry name" value="PROTEIN_KINASE_ATP"/>
    <property type="match status" value="1"/>
</dbReference>
<dbReference type="AlphaFoldDB" id="A0A485K856"/>
<evidence type="ECO:0000313" key="6">
    <source>
        <dbReference type="EMBL" id="KAF0716756.1"/>
    </source>
</evidence>
<keyword evidence="8" id="KW-1185">Reference proteome</keyword>
<keyword evidence="1 3" id="KW-0547">Nucleotide-binding</keyword>
<evidence type="ECO:0000256" key="3">
    <source>
        <dbReference type="PROSITE-ProRule" id="PRU10141"/>
    </source>
</evidence>
<dbReference type="CDD" id="cd05117">
    <property type="entry name" value="STKc_CAMK"/>
    <property type="match status" value="1"/>
</dbReference>
<evidence type="ECO:0000313" key="7">
    <source>
        <dbReference type="EMBL" id="VFT79880.1"/>
    </source>
</evidence>
<dbReference type="GO" id="GO:0004672">
    <property type="term" value="F:protein kinase activity"/>
    <property type="evidence" value="ECO:0007669"/>
    <property type="project" value="InterPro"/>
</dbReference>
<dbReference type="PANTHER" id="PTHR24347">
    <property type="entry name" value="SERINE/THREONINE-PROTEIN KINASE"/>
    <property type="match status" value="1"/>
</dbReference>
<protein>
    <submittedName>
        <fullName evidence="7">Aste57867_2686 protein</fullName>
    </submittedName>
</protein>
<dbReference type="GO" id="GO:0005524">
    <property type="term" value="F:ATP binding"/>
    <property type="evidence" value="ECO:0007669"/>
    <property type="project" value="UniProtKB-UniRule"/>
</dbReference>
<dbReference type="EMBL" id="VJMH01000355">
    <property type="protein sequence ID" value="KAF0716756.1"/>
    <property type="molecule type" value="Genomic_DNA"/>
</dbReference>
<evidence type="ECO:0000256" key="1">
    <source>
        <dbReference type="ARBA" id="ARBA00022741"/>
    </source>
</evidence>
<dbReference type="InterPro" id="IPR017441">
    <property type="entry name" value="Protein_kinase_ATP_BS"/>
</dbReference>
<evidence type="ECO:0000313" key="8">
    <source>
        <dbReference type="Proteomes" id="UP000332933"/>
    </source>
</evidence>
<sequence>MAEAMSMASPPPPERILMTVEPILAGLDTKFRLLESVGEGHSSVVRKAVENATGATVAIKCIVKAHLDALHWEALGREIDFLRQLKHPHIISLDSVYGDVDRFYLVTEYMAGGELFDRIVEQTYYGESEARAILRHILDALKCCHDHNIVHRDIKVCDNSSPYQPLILSKPENLFLQSATDNTTLKLGDFGYAAFAPDDSSLTAPCGTPSYVAPEIIMHQPYGKPVDIWSLGVVTFILLCGYQPFFGDTNIELFTRIRAGRFDCPDDLSADAQDFLAKMLAVDPAERYTIDQLANHIWLTSENGVTAPLTHTLEKLKQFNIRRKFKGAIRAVIASDIFRKASHDASSVVEPEREPNNNEQDLLHPKSSDRLNIDTTSTALLTTHPTAPESATRSWFRSMRILPAG</sequence>
<reference evidence="6" key="2">
    <citation type="submission" date="2019-06" db="EMBL/GenBank/DDBJ databases">
        <title>Genomics analysis of Aphanomyces spp. identifies a new class of oomycete effector associated with host adaptation.</title>
        <authorList>
            <person name="Gaulin E."/>
        </authorList>
    </citation>
    <scope>NUCLEOTIDE SEQUENCE</scope>
    <source>
        <strain evidence="6">CBS 578.67</strain>
    </source>
</reference>
<proteinExistence type="predicted"/>
<reference evidence="7 8" key="1">
    <citation type="submission" date="2019-03" db="EMBL/GenBank/DDBJ databases">
        <authorList>
            <person name="Gaulin E."/>
            <person name="Dumas B."/>
        </authorList>
    </citation>
    <scope>NUCLEOTIDE SEQUENCE [LARGE SCALE GENOMIC DNA]</scope>
    <source>
        <strain evidence="7">CBS 568.67</strain>
    </source>
</reference>
<accession>A0A485K856</accession>
<dbReference type="SUPFAM" id="SSF56112">
    <property type="entry name" value="Protein kinase-like (PK-like)"/>
    <property type="match status" value="1"/>
</dbReference>
<gene>
    <name evidence="7" type="primary">Aste57867_2686</name>
    <name evidence="6" type="ORF">As57867_002679</name>
    <name evidence="7" type="ORF">ASTE57867_2686</name>
</gene>
<feature type="region of interest" description="Disordered" evidence="4">
    <location>
        <begin position="344"/>
        <end position="370"/>
    </location>
</feature>
<feature type="binding site" evidence="3">
    <location>
        <position position="64"/>
    </location>
    <ligand>
        <name>ATP</name>
        <dbReference type="ChEBI" id="CHEBI:30616"/>
    </ligand>
</feature>
<feature type="compositionally biased region" description="Basic and acidic residues" evidence="4">
    <location>
        <begin position="350"/>
        <end position="370"/>
    </location>
</feature>
<keyword evidence="2 3" id="KW-0067">ATP-binding</keyword>
<name>A0A485K856_9STRA</name>
<dbReference type="PROSITE" id="PS50011">
    <property type="entry name" value="PROTEIN_KINASE_DOM"/>
    <property type="match status" value="1"/>
</dbReference>
<dbReference type="Proteomes" id="UP000332933">
    <property type="component" value="Unassembled WGS sequence"/>
</dbReference>
<dbReference type="Pfam" id="PF00069">
    <property type="entry name" value="Pkinase"/>
    <property type="match status" value="2"/>
</dbReference>
<feature type="domain" description="Protein kinase" evidence="5">
    <location>
        <begin position="31"/>
        <end position="299"/>
    </location>
</feature>
<evidence type="ECO:0000256" key="4">
    <source>
        <dbReference type="SAM" id="MobiDB-lite"/>
    </source>
</evidence>
<dbReference type="InterPro" id="IPR000719">
    <property type="entry name" value="Prot_kinase_dom"/>
</dbReference>
<organism evidence="7 8">
    <name type="scientific">Aphanomyces stellatus</name>
    <dbReference type="NCBI Taxonomy" id="120398"/>
    <lineage>
        <taxon>Eukaryota</taxon>
        <taxon>Sar</taxon>
        <taxon>Stramenopiles</taxon>
        <taxon>Oomycota</taxon>
        <taxon>Saprolegniomycetes</taxon>
        <taxon>Saprolegniales</taxon>
        <taxon>Verrucalvaceae</taxon>
        <taxon>Aphanomyces</taxon>
    </lineage>
</organism>
<dbReference type="FunFam" id="1.10.510.10:FF:000571">
    <property type="entry name" value="Maternal embryonic leucine zipper kinase"/>
    <property type="match status" value="1"/>
</dbReference>
<dbReference type="Gene3D" id="1.10.510.10">
    <property type="entry name" value="Transferase(Phosphotransferase) domain 1"/>
    <property type="match status" value="1"/>
</dbReference>
<evidence type="ECO:0000256" key="2">
    <source>
        <dbReference type="ARBA" id="ARBA00022840"/>
    </source>
</evidence>
<evidence type="ECO:0000259" key="5">
    <source>
        <dbReference type="PROSITE" id="PS50011"/>
    </source>
</evidence>